<evidence type="ECO:0000313" key="2">
    <source>
        <dbReference type="EMBL" id="GII38685.1"/>
    </source>
</evidence>
<dbReference type="Proteomes" id="UP000622547">
    <property type="component" value="Unassembled WGS sequence"/>
</dbReference>
<dbReference type="InterPro" id="IPR001387">
    <property type="entry name" value="Cro/C1-type_HTH"/>
</dbReference>
<keyword evidence="3" id="KW-1185">Reference proteome</keyword>
<comment type="caution">
    <text evidence="2">The sequence shown here is derived from an EMBL/GenBank/DDBJ whole genome shotgun (WGS) entry which is preliminary data.</text>
</comment>
<dbReference type="InterPro" id="IPR043917">
    <property type="entry name" value="DUF5753"/>
</dbReference>
<protein>
    <submittedName>
        <fullName evidence="2">Transcriptional regulator</fullName>
    </submittedName>
</protein>
<feature type="domain" description="HTH cro/C1-type" evidence="1">
    <location>
        <begin position="1"/>
        <end position="46"/>
    </location>
</feature>
<dbReference type="Pfam" id="PF13560">
    <property type="entry name" value="HTH_31"/>
    <property type="match status" value="1"/>
</dbReference>
<evidence type="ECO:0000313" key="3">
    <source>
        <dbReference type="Proteomes" id="UP000622547"/>
    </source>
</evidence>
<dbReference type="CDD" id="cd00093">
    <property type="entry name" value="HTH_XRE"/>
    <property type="match status" value="1"/>
</dbReference>
<evidence type="ECO:0000259" key="1">
    <source>
        <dbReference type="PROSITE" id="PS50943"/>
    </source>
</evidence>
<dbReference type="Gene3D" id="1.10.260.40">
    <property type="entry name" value="lambda repressor-like DNA-binding domains"/>
    <property type="match status" value="1"/>
</dbReference>
<sequence>MTVEQVAQQLLCSPAKISRLETGQRGASLRDVRDLCRIYDVPEETVTHLMNLARESRQPGVKHELGDLGNDNLYMYMDLEAAAFSITELQITFLPALFQTEEYARTLIEGLLPGIRSDVLDRRVEARIKRQQLHTQKEPPRYWTFIDEAALRRLVGDRALMIAQLERVLDLARLPHVTIQVIPFTQGPYMCADSPFVMFEIKDPTLSKVVYRESPDRAEYLEKPAEIEIFQEAVDSIRAVAMPPKESIKRIARAISDFSEIGPQE</sequence>
<accession>A0A8J3UGW6</accession>
<dbReference type="AlphaFoldDB" id="A0A8J3UGW6"/>
<dbReference type="InterPro" id="IPR010982">
    <property type="entry name" value="Lambda_DNA-bd_dom_sf"/>
</dbReference>
<organism evidence="2 3">
    <name type="scientific">Planotetraspora phitsanulokensis</name>
    <dbReference type="NCBI Taxonomy" id="575192"/>
    <lineage>
        <taxon>Bacteria</taxon>
        <taxon>Bacillati</taxon>
        <taxon>Actinomycetota</taxon>
        <taxon>Actinomycetes</taxon>
        <taxon>Streptosporangiales</taxon>
        <taxon>Streptosporangiaceae</taxon>
        <taxon>Planotetraspora</taxon>
    </lineage>
</organism>
<reference evidence="2 3" key="1">
    <citation type="submission" date="2021-01" db="EMBL/GenBank/DDBJ databases">
        <title>Whole genome shotgun sequence of Planotetraspora phitsanulokensis NBRC 104273.</title>
        <authorList>
            <person name="Komaki H."/>
            <person name="Tamura T."/>
        </authorList>
    </citation>
    <scope>NUCLEOTIDE SEQUENCE [LARGE SCALE GENOMIC DNA]</scope>
    <source>
        <strain evidence="2 3">NBRC 104273</strain>
    </source>
</reference>
<dbReference type="GO" id="GO:0003677">
    <property type="term" value="F:DNA binding"/>
    <property type="evidence" value="ECO:0007669"/>
    <property type="project" value="InterPro"/>
</dbReference>
<dbReference type="PROSITE" id="PS50943">
    <property type="entry name" value="HTH_CROC1"/>
    <property type="match status" value="1"/>
</dbReference>
<dbReference type="EMBL" id="BOOP01000015">
    <property type="protein sequence ID" value="GII38685.1"/>
    <property type="molecule type" value="Genomic_DNA"/>
</dbReference>
<dbReference type="SUPFAM" id="SSF47413">
    <property type="entry name" value="lambda repressor-like DNA-binding domains"/>
    <property type="match status" value="1"/>
</dbReference>
<name>A0A8J3UGW6_9ACTN</name>
<dbReference type="Pfam" id="PF19054">
    <property type="entry name" value="DUF5753"/>
    <property type="match status" value="1"/>
</dbReference>
<proteinExistence type="predicted"/>
<gene>
    <name evidence="2" type="ORF">Pph01_36880</name>
</gene>